<dbReference type="RefSeq" id="WP_076931792.1">
    <property type="nucleotide sequence ID" value="NZ_LT605205.1"/>
</dbReference>
<proteinExistence type="predicted"/>
<dbReference type="Proteomes" id="UP000187464">
    <property type="component" value="Chromosome I"/>
</dbReference>
<keyword evidence="2" id="KW-1185">Reference proteome</keyword>
<gene>
    <name evidence="1" type="ORF">PSM36_3306</name>
</gene>
<dbReference type="PROSITE" id="PS51257">
    <property type="entry name" value="PROKAR_LIPOPROTEIN"/>
    <property type="match status" value="1"/>
</dbReference>
<dbReference type="STRING" id="1642647.PSM36_3306"/>
<evidence type="ECO:0000313" key="1">
    <source>
        <dbReference type="EMBL" id="SCD22091.1"/>
    </source>
</evidence>
<organism evidence="1 2">
    <name type="scientific">Proteiniphilum saccharofermentans</name>
    <dbReference type="NCBI Taxonomy" id="1642647"/>
    <lineage>
        <taxon>Bacteria</taxon>
        <taxon>Pseudomonadati</taxon>
        <taxon>Bacteroidota</taxon>
        <taxon>Bacteroidia</taxon>
        <taxon>Bacteroidales</taxon>
        <taxon>Dysgonomonadaceae</taxon>
        <taxon>Proteiniphilum</taxon>
    </lineage>
</organism>
<protein>
    <submittedName>
        <fullName evidence="1">Uncharacterized protein</fullName>
    </submittedName>
</protein>
<sequence>MKSIYIFIASVIILFSACTPEQYDLGVKDVTPDDLVEGIAFKIEHDASNPNIVYLSSLMDSRYTPLWSHPQGRSQKQKITLKIAFPGTYEVKFGVETRGGVVYGNPVTFTIDDFYAEFVSDELWTLLSGGVGNAKTWYLDLDADGVSRYFIGPLYFYGTDDSWETVTNGVTLPEGSDSWNWNPDWPGNSWLMDAADFGSMTFDLRDGANVVVEHKTIPSRGIERGSYMLDVDDHTLRMTDASPLHDINRDGVVIDWGDIKIMSLTENTLQLAVLRDPELSGEGACLLVYNFISKEYYDNWTPGEQEEPEPSLPDNWMDDVSQTVQKTIVWKLSEANPLDWCGLDGAKMNGWNKPEDYPDWLGTPDPTVYGDFSLTLNSEDMEAAFKLPDGTELTMGYSLDDKGIYTFDETVPDFSIISWASFHLDANRQLRIMSIEKDASGSVSGIWLGARDPEKPEYMAYHLIPSAGGSTSADPLKAWKNAFAGKTFKPDVHWFVDWVGGAPGFSGGWTSSSTFGDDYTSNGWVWDANVRAVAESATLKFGLEGDKLKVTLNQLKEGVDYSATGDVTINAADNILNISIPLVDYAGTAASWLGTVNDKSPTGNSSDWFFVSHGGSNLSNIDTQGFWLGRYTSSIAAGDENDEVLIFHYVLAE</sequence>
<dbReference type="AlphaFoldDB" id="A0A1R3T320"/>
<dbReference type="EMBL" id="LT605205">
    <property type="protein sequence ID" value="SCD22091.1"/>
    <property type="molecule type" value="Genomic_DNA"/>
</dbReference>
<dbReference type="KEGG" id="psac:PSM36_3306"/>
<reference evidence="1 2" key="1">
    <citation type="submission" date="2016-08" db="EMBL/GenBank/DDBJ databases">
        <authorList>
            <person name="Seilhamer J.J."/>
        </authorList>
    </citation>
    <scope>NUCLEOTIDE SEQUENCE [LARGE SCALE GENOMIC DNA]</scope>
    <source>
        <strain evidence="1">M3/6</strain>
    </source>
</reference>
<evidence type="ECO:0000313" key="2">
    <source>
        <dbReference type="Proteomes" id="UP000187464"/>
    </source>
</evidence>
<accession>A0A1R3T320</accession>
<name>A0A1R3T320_9BACT</name>